<comment type="catalytic activity">
    <reaction evidence="14">
        <text>L-glutamate 5-semialdehyde + phosphate + NADP(+) = L-glutamyl 5-phosphate + NADPH + H(+)</text>
        <dbReference type="Rhea" id="RHEA:19541"/>
        <dbReference type="ChEBI" id="CHEBI:15378"/>
        <dbReference type="ChEBI" id="CHEBI:43474"/>
        <dbReference type="ChEBI" id="CHEBI:57783"/>
        <dbReference type="ChEBI" id="CHEBI:58066"/>
        <dbReference type="ChEBI" id="CHEBI:58274"/>
        <dbReference type="ChEBI" id="CHEBI:58349"/>
        <dbReference type="EC" id="1.2.1.41"/>
    </reaction>
</comment>
<comment type="catalytic activity">
    <reaction evidence="15">
        <text>L-glutamate + ATP = L-glutamyl 5-phosphate + ADP</text>
        <dbReference type="Rhea" id="RHEA:14877"/>
        <dbReference type="ChEBI" id="CHEBI:29985"/>
        <dbReference type="ChEBI" id="CHEBI:30616"/>
        <dbReference type="ChEBI" id="CHEBI:58274"/>
        <dbReference type="ChEBI" id="CHEBI:456216"/>
        <dbReference type="EC" id="2.7.2.11"/>
    </reaction>
</comment>
<proteinExistence type="inferred from homology"/>
<dbReference type="Pfam" id="PF00696">
    <property type="entry name" value="AA_kinase"/>
    <property type="match status" value="1"/>
</dbReference>
<dbReference type="NCBIfam" id="TIGR01092">
    <property type="entry name" value="P5CS"/>
    <property type="match status" value="1"/>
</dbReference>
<dbReference type="InterPro" id="IPR001057">
    <property type="entry name" value="Glu/AcGlu_kinase"/>
</dbReference>
<dbReference type="eggNOG" id="KOG4422">
    <property type="taxonomic scope" value="Eukaryota"/>
</dbReference>
<dbReference type="Gene3D" id="3.40.309.10">
    <property type="entry name" value="Aldehyde Dehydrogenase, Chain A, domain 2"/>
    <property type="match status" value="1"/>
</dbReference>
<dbReference type="PANTHER" id="PTHR11063">
    <property type="entry name" value="GLUTAMATE SEMIALDEHYDE DEHYDROGENASE"/>
    <property type="match status" value="1"/>
</dbReference>
<comment type="similarity">
    <text evidence="4">In the N-terminal section; belongs to the glutamate 5-kinase family.</text>
</comment>
<dbReference type="PROSITE" id="PS01223">
    <property type="entry name" value="PROA"/>
    <property type="match status" value="1"/>
</dbReference>
<dbReference type="NCBIfam" id="TIGR00756">
    <property type="entry name" value="PPR"/>
    <property type="match status" value="1"/>
</dbReference>
<dbReference type="EnsemblMetazoa" id="SMAR007207-RA">
    <property type="protein sequence ID" value="SMAR007207-PA"/>
    <property type="gene ID" value="SMAR007207"/>
</dbReference>
<dbReference type="eggNOG" id="KOG1154">
    <property type="taxonomic scope" value="Eukaryota"/>
</dbReference>
<dbReference type="InterPro" id="IPR000965">
    <property type="entry name" value="GPR_dom"/>
</dbReference>
<dbReference type="NCBIfam" id="TIGR00407">
    <property type="entry name" value="proA"/>
    <property type="match status" value="1"/>
</dbReference>
<reference evidence="18" key="2">
    <citation type="submission" date="2015-02" db="UniProtKB">
        <authorList>
            <consortium name="EnsemblMetazoa"/>
        </authorList>
    </citation>
    <scope>IDENTIFICATION</scope>
</reference>
<feature type="repeat" description="PPR" evidence="16">
    <location>
        <begin position="225"/>
        <end position="259"/>
    </location>
</feature>
<name>T1J0Z3_STRMM</name>
<evidence type="ECO:0000256" key="3">
    <source>
        <dbReference type="ARBA" id="ARBA00006300"/>
    </source>
</evidence>
<dbReference type="HAMAP" id="MF_00412">
    <property type="entry name" value="ProA"/>
    <property type="match status" value="1"/>
</dbReference>
<evidence type="ECO:0000256" key="14">
    <source>
        <dbReference type="ARBA" id="ARBA00049024"/>
    </source>
</evidence>
<dbReference type="Gene3D" id="1.25.40.10">
    <property type="entry name" value="Tetratricopeptide repeat domain"/>
    <property type="match status" value="2"/>
</dbReference>
<dbReference type="InterPro" id="IPR019797">
    <property type="entry name" value="Glutamate_5-kinase_CS"/>
</dbReference>
<dbReference type="PROSITE" id="PS51375">
    <property type="entry name" value="PPR"/>
    <property type="match status" value="1"/>
</dbReference>
<evidence type="ECO:0000256" key="15">
    <source>
        <dbReference type="ARBA" id="ARBA00049141"/>
    </source>
</evidence>
<dbReference type="Pfam" id="PF13812">
    <property type="entry name" value="PPR_3"/>
    <property type="match status" value="2"/>
</dbReference>
<keyword evidence="12" id="KW-0560">Oxidoreductase</keyword>
<protein>
    <recommendedName>
        <fullName evidence="17">Aspartate/glutamate/uridylate kinase domain-containing protein</fullName>
    </recommendedName>
</protein>
<dbReference type="InterPro" id="IPR005715">
    <property type="entry name" value="Glu_5kinase/COase_Synthase"/>
</dbReference>
<evidence type="ECO:0000256" key="2">
    <source>
        <dbReference type="ARBA" id="ARBA00005185"/>
    </source>
</evidence>
<dbReference type="InterPro" id="IPR005766">
    <property type="entry name" value="P5_carboxy_syn"/>
</dbReference>
<keyword evidence="5" id="KW-0028">Amino-acid biosynthesis</keyword>
<dbReference type="Gene3D" id="3.40.1160.10">
    <property type="entry name" value="Acetylglutamate kinase-like"/>
    <property type="match status" value="1"/>
</dbReference>
<dbReference type="FunFam" id="3.40.1160.10:FF:000032">
    <property type="entry name" value="Delta-1-pyrroline-5-carboxylate synthase"/>
    <property type="match status" value="1"/>
</dbReference>
<reference evidence="19" key="1">
    <citation type="submission" date="2011-05" db="EMBL/GenBank/DDBJ databases">
        <authorList>
            <person name="Richards S.R."/>
            <person name="Qu J."/>
            <person name="Jiang H."/>
            <person name="Jhangiani S.N."/>
            <person name="Agravi P."/>
            <person name="Goodspeed R."/>
            <person name="Gross S."/>
            <person name="Mandapat C."/>
            <person name="Jackson L."/>
            <person name="Mathew T."/>
            <person name="Pu L."/>
            <person name="Thornton R."/>
            <person name="Saada N."/>
            <person name="Wilczek-Boney K.B."/>
            <person name="Lee S."/>
            <person name="Kovar C."/>
            <person name="Wu Y."/>
            <person name="Scherer S.E."/>
            <person name="Worley K.C."/>
            <person name="Muzny D.M."/>
            <person name="Gibbs R."/>
        </authorList>
    </citation>
    <scope>NUCLEOTIDE SEQUENCE</scope>
    <source>
        <strain evidence="19">Brora</strain>
    </source>
</reference>
<dbReference type="InterPro" id="IPR036393">
    <property type="entry name" value="AceGlu_kinase-like_sf"/>
</dbReference>
<keyword evidence="6" id="KW-0641">Proline biosynthesis</keyword>
<evidence type="ECO:0000256" key="13">
    <source>
        <dbReference type="ARBA" id="ARBA00023268"/>
    </source>
</evidence>
<keyword evidence="9" id="KW-0418">Kinase</keyword>
<dbReference type="InterPro" id="IPR011990">
    <property type="entry name" value="TPR-like_helical_dom_sf"/>
</dbReference>
<keyword evidence="19" id="KW-1185">Reference proteome</keyword>
<dbReference type="SUPFAM" id="SSF53720">
    <property type="entry name" value="ALDH-like"/>
    <property type="match status" value="1"/>
</dbReference>
<dbReference type="CDD" id="cd04256">
    <property type="entry name" value="AAK_P5CS_ProBA"/>
    <property type="match status" value="1"/>
</dbReference>
<dbReference type="GO" id="GO:0005524">
    <property type="term" value="F:ATP binding"/>
    <property type="evidence" value="ECO:0007669"/>
    <property type="project" value="UniProtKB-KW"/>
</dbReference>
<keyword evidence="10" id="KW-0067">ATP-binding</keyword>
<dbReference type="InterPro" id="IPR016163">
    <property type="entry name" value="Ald_DH_C"/>
</dbReference>
<dbReference type="CDD" id="cd07079">
    <property type="entry name" value="ALDH_F18-19_ProA-GPR"/>
    <property type="match status" value="1"/>
</dbReference>
<dbReference type="Pfam" id="PF22330">
    <property type="entry name" value="Rib_mS39_PPR"/>
    <property type="match status" value="1"/>
</dbReference>
<dbReference type="HAMAP" id="MF_00456">
    <property type="entry name" value="ProB"/>
    <property type="match status" value="1"/>
</dbReference>
<dbReference type="STRING" id="126957.T1J0Z3"/>
<dbReference type="GO" id="GO:0055129">
    <property type="term" value="P:L-proline biosynthetic process"/>
    <property type="evidence" value="ECO:0007669"/>
    <property type="project" value="UniProtKB-UniPathway"/>
</dbReference>
<evidence type="ECO:0000313" key="19">
    <source>
        <dbReference type="Proteomes" id="UP000014500"/>
    </source>
</evidence>
<keyword evidence="13" id="KW-0511">Multifunctional enzyme</keyword>
<dbReference type="UniPathway" id="UPA00098">
    <property type="reaction ID" value="UER00359"/>
</dbReference>
<feature type="domain" description="Aspartate/glutamate/uridylate kinase" evidence="17">
    <location>
        <begin position="703"/>
        <end position="964"/>
    </location>
</feature>
<keyword evidence="7" id="KW-0808">Transferase</keyword>
<dbReference type="eggNOG" id="KOG4165">
    <property type="taxonomic scope" value="Eukaryota"/>
</dbReference>
<evidence type="ECO:0000256" key="8">
    <source>
        <dbReference type="ARBA" id="ARBA00022741"/>
    </source>
</evidence>
<dbReference type="InterPro" id="IPR016161">
    <property type="entry name" value="Ald_DH/histidinol_DH"/>
</dbReference>
<keyword evidence="8" id="KW-0547">Nucleotide-binding</keyword>
<evidence type="ECO:0000256" key="5">
    <source>
        <dbReference type="ARBA" id="ARBA00022605"/>
    </source>
</evidence>
<dbReference type="PANTHER" id="PTHR11063:SF8">
    <property type="entry name" value="DELTA-1-PYRROLINE-5-CARBOXYLATE SYNTHASE"/>
    <property type="match status" value="1"/>
</dbReference>
<evidence type="ECO:0000256" key="9">
    <source>
        <dbReference type="ARBA" id="ARBA00022777"/>
    </source>
</evidence>
<dbReference type="SUPFAM" id="SSF53633">
    <property type="entry name" value="Carbamate kinase-like"/>
    <property type="match status" value="1"/>
</dbReference>
<dbReference type="InterPro" id="IPR002885">
    <property type="entry name" value="PPR_rpt"/>
</dbReference>
<comment type="pathway">
    <text evidence="2">Amino-acid biosynthesis; L-proline biosynthesis; L-glutamate 5-semialdehyde from L-glutamate: step 1/2.</text>
</comment>
<dbReference type="InterPro" id="IPR055063">
    <property type="entry name" value="Rib_mS39_PPR"/>
</dbReference>
<evidence type="ECO:0000256" key="16">
    <source>
        <dbReference type="PROSITE-ProRule" id="PRU00708"/>
    </source>
</evidence>
<dbReference type="PROSITE" id="PS00902">
    <property type="entry name" value="GLUTAMATE_5_KINASE"/>
    <property type="match status" value="1"/>
</dbReference>
<evidence type="ECO:0000256" key="6">
    <source>
        <dbReference type="ARBA" id="ARBA00022650"/>
    </source>
</evidence>
<evidence type="ECO:0000259" key="17">
    <source>
        <dbReference type="Pfam" id="PF00696"/>
    </source>
</evidence>
<dbReference type="GO" id="GO:0004349">
    <property type="term" value="F:glutamate 5-kinase activity"/>
    <property type="evidence" value="ECO:0007669"/>
    <property type="project" value="UniProtKB-EC"/>
</dbReference>
<accession>T1J0Z3</accession>
<dbReference type="InterPro" id="IPR020593">
    <property type="entry name" value="G-glutamylP_reductase_CS"/>
</dbReference>
<evidence type="ECO:0000256" key="10">
    <source>
        <dbReference type="ARBA" id="ARBA00022840"/>
    </source>
</evidence>
<evidence type="ECO:0000256" key="4">
    <source>
        <dbReference type="ARBA" id="ARBA00009302"/>
    </source>
</evidence>
<comment type="similarity">
    <text evidence="3">In the C-terminal section; belongs to the gamma-glutamyl phosphate reductase family.</text>
</comment>
<dbReference type="NCBIfam" id="NF001221">
    <property type="entry name" value="PRK00197.1"/>
    <property type="match status" value="1"/>
</dbReference>
<dbReference type="Proteomes" id="UP000014500">
    <property type="component" value="Unassembled WGS sequence"/>
</dbReference>
<dbReference type="PRINTS" id="PR00474">
    <property type="entry name" value="GLU5KINASE"/>
</dbReference>
<dbReference type="PhylomeDB" id="T1J0Z3"/>
<evidence type="ECO:0000256" key="11">
    <source>
        <dbReference type="ARBA" id="ARBA00022857"/>
    </source>
</evidence>
<dbReference type="Gene3D" id="3.40.605.10">
    <property type="entry name" value="Aldehyde Dehydrogenase, Chain A, domain 1"/>
    <property type="match status" value="1"/>
</dbReference>
<dbReference type="GO" id="GO:0004350">
    <property type="term" value="F:glutamate-5-semialdehyde dehydrogenase activity"/>
    <property type="evidence" value="ECO:0007669"/>
    <property type="project" value="UniProtKB-EC"/>
</dbReference>
<sequence length="1430" mass="160391">MIFSRSVIKTSFCITRYSTNVKSYQVAKNGQIQIPKRIHRSSTAILEALAGTVSRDYTAPHYKYVDDPLLIPASNILKVPSYDRIKRSYALAKESGRKSARWIFNQNPQLFEIVDGDPKIEAFLPQQTFDEKSDVTEEILRTCVEKRLVKTSNTVYQLLQQKGLRVSAELKQSLLELFCFHNSQDPLHQDDTEERWFQYPQKDKRKTWEDGEMADQLFNSMEVKTPTAYCTMIRGLAKHLDVERAYALYQEMREKQMFIDVTTYNYLISLCNYLRDSHEMKWQLCEEFLTNMHQEGVKPNLQTFNSALEVLGRLPKWRNSKKLSLEIFGEMKQLGIEPSLASYNYLLNTHCRDNGPISTILYDILNQIEGKEFTIRDPRDVLFFLTAMVVCHNHLMDKNVALRINDLLNKGNNYSLLGTSIRESLYYQHLFKCLCFADTLENFFEFYRKYVPNVYTPEPSVMLEIIQSIAVNSAWTFIPEIWTDVISFDQFNREAILNKILTVVGENVVEGELQQQFYEIAWYIKERLDSQVADRIRNVINWTGEMLSNVMQACINAKQYDQAWTVLVQCQDDETQILGHLKEKVLSNFLDVCVEVNDLKKAMTCLRYISDAGLSSMKYAEVAYKLPMTDIEKSKVRHLMSSREILNLSGDDANILLKANMCALPSAIRLAPNCIVHFSKNNISTSSYKLAFATRAELKNARRVIVKMGSSVITREDECGLALGRLASIVEQVSELQHEGRECLMVTSGSVAFGKQKLTHEFLMSMSMRQTLSPKDPFRAGRPSVEPRAAAAVGQSGLMSLYEDMFNQYGLQIAQVLVTMSDFYNGEVRKNLVSTIFELLQLNIVPIINTNDAVTPPPPDNSNPQLVVQQNENEVLGIHDNDSLASRIAVEVGADALILMSDVDGIFTEPPNTEGARLLHTYCPNTNGMIQFGKKSKVGTGGMKSKVQSALWALENGTSVIICNGMEHRAITGIIHGQKIGTFFTADKNAGIPVDLVAAKTREGGRILQSLTSEQRANMIHHLAKLLISRKTEILEINEKDVEEAKRQGLEESLISRLTLTPSKLNSLAKGLIQIANSSSNIVNRVLRRTKLADGMELQQITVPIGVLLVIFESRPDCLLQVAALAISSANGLLLKGGKEAYYSNKFLHSLVLEALDVCNAADAICLVSTREAVNDLLQLEGYIDLVIPRGSSELVRSIQKASKGIPVLGHSEGICHVFVDESANQEMALRIVRDSKCDYPAACNAMETLLLHKNLLKTEFFAKLCAMLKTEQANFSFFVKINAGPRLTKQLTFGPPAARSLKTEYGGLACSVEVVEDVNDAVKHIHRYGSAHTDVIVTENEETATHFMNSVDSACVFHNCSSRFADGYRFGLGAEVGVSTTRIHARGPVGVEGLLTTKWLLKGSGNTAADFSDGTSKFIFEQLPLDMQS</sequence>
<evidence type="ECO:0000256" key="7">
    <source>
        <dbReference type="ARBA" id="ARBA00022679"/>
    </source>
</evidence>
<evidence type="ECO:0000256" key="1">
    <source>
        <dbReference type="ARBA" id="ARBA00004985"/>
    </source>
</evidence>
<evidence type="ECO:0000256" key="12">
    <source>
        <dbReference type="ARBA" id="ARBA00023002"/>
    </source>
</evidence>
<dbReference type="InterPro" id="IPR016162">
    <property type="entry name" value="Ald_DH_N"/>
</dbReference>
<dbReference type="InterPro" id="IPR041744">
    <property type="entry name" value="G5K_ProBA"/>
</dbReference>
<dbReference type="GO" id="GO:0005739">
    <property type="term" value="C:mitochondrion"/>
    <property type="evidence" value="ECO:0007669"/>
    <property type="project" value="TreeGrafter"/>
</dbReference>
<comment type="pathway">
    <text evidence="1">Amino-acid biosynthesis; L-proline biosynthesis; L-glutamate 5-semialdehyde from L-glutamate: step 2/2.</text>
</comment>
<organism evidence="18 19">
    <name type="scientific">Strigamia maritima</name>
    <name type="common">European centipede</name>
    <name type="synonym">Geophilus maritimus</name>
    <dbReference type="NCBI Taxonomy" id="126957"/>
    <lineage>
        <taxon>Eukaryota</taxon>
        <taxon>Metazoa</taxon>
        <taxon>Ecdysozoa</taxon>
        <taxon>Arthropoda</taxon>
        <taxon>Myriapoda</taxon>
        <taxon>Chilopoda</taxon>
        <taxon>Pleurostigmophora</taxon>
        <taxon>Geophilomorpha</taxon>
        <taxon>Linotaeniidae</taxon>
        <taxon>Strigamia</taxon>
    </lineage>
</organism>
<dbReference type="InterPro" id="IPR001048">
    <property type="entry name" value="Asp/Glu/Uridylate_kinase"/>
</dbReference>
<evidence type="ECO:0000313" key="18">
    <source>
        <dbReference type="EnsemblMetazoa" id="SMAR007207-PA"/>
    </source>
</evidence>
<dbReference type="FunFam" id="3.40.309.10:FF:000011">
    <property type="entry name" value="Delta-1-pyrroline-5-carboxylate synthase"/>
    <property type="match status" value="1"/>
</dbReference>
<dbReference type="EMBL" id="JH431742">
    <property type="status" value="NOT_ANNOTATED_CDS"/>
    <property type="molecule type" value="Genomic_DNA"/>
</dbReference>
<dbReference type="HOGENOM" id="CLU_252537_0_0_1"/>
<keyword evidence="11" id="KW-0521">NADP</keyword>